<comment type="caution">
    <text evidence="1">The sequence shown here is derived from an EMBL/GenBank/DDBJ whole genome shotgun (WGS) entry which is preliminary data.</text>
</comment>
<accession>A0ABQ9HKZ3</accession>
<evidence type="ECO:0000313" key="1">
    <source>
        <dbReference type="EMBL" id="KAJ8885012.1"/>
    </source>
</evidence>
<organism evidence="1 2">
    <name type="scientific">Dryococelus australis</name>
    <dbReference type="NCBI Taxonomy" id="614101"/>
    <lineage>
        <taxon>Eukaryota</taxon>
        <taxon>Metazoa</taxon>
        <taxon>Ecdysozoa</taxon>
        <taxon>Arthropoda</taxon>
        <taxon>Hexapoda</taxon>
        <taxon>Insecta</taxon>
        <taxon>Pterygota</taxon>
        <taxon>Neoptera</taxon>
        <taxon>Polyneoptera</taxon>
        <taxon>Phasmatodea</taxon>
        <taxon>Verophasmatodea</taxon>
        <taxon>Anareolatae</taxon>
        <taxon>Phasmatidae</taxon>
        <taxon>Eurycanthinae</taxon>
        <taxon>Dryococelus</taxon>
    </lineage>
</organism>
<protein>
    <submittedName>
        <fullName evidence="1">Uncharacterized protein</fullName>
    </submittedName>
</protein>
<gene>
    <name evidence="1" type="ORF">PR048_011208</name>
</gene>
<keyword evidence="2" id="KW-1185">Reference proteome</keyword>
<proteinExistence type="predicted"/>
<dbReference type="Proteomes" id="UP001159363">
    <property type="component" value="Chromosome X"/>
</dbReference>
<sequence>MKLQQQMFQAMHESHIDKGKIKACSRKLFFRLGTSADVKKHVAGCRMSNRIAPPIPHPVPTLTFEKMEDDILEFANSVINAFKTIICHFFHTNASALQQIMSFNSPRLVLTTTSQLHGRKMRNVEAGKQYWLSLMEYRNTSMTGLHTVINPNEPSGENKNTGVYQLTFPYGITKDKGTPRFKTVEGYDKSDKRKIPEFWKYQQVTEQKGRVWEQATILEKHKANRLYVIAETGTILRRNTKHLRASSMICIVKIMVCITTRTRWRTTVATKTVQPSAGREYNKQEIHVSLLKRV</sequence>
<reference evidence="1 2" key="1">
    <citation type="submission" date="2023-02" db="EMBL/GenBank/DDBJ databases">
        <title>LHISI_Scaffold_Assembly.</title>
        <authorList>
            <person name="Stuart O.P."/>
            <person name="Cleave R."/>
            <person name="Magrath M.J.L."/>
            <person name="Mikheyev A.S."/>
        </authorList>
    </citation>
    <scope>NUCLEOTIDE SEQUENCE [LARGE SCALE GENOMIC DNA]</scope>
    <source>
        <strain evidence="1">Daus_M_001</strain>
        <tissue evidence="1">Leg muscle</tissue>
    </source>
</reference>
<name>A0ABQ9HKZ3_9NEOP</name>
<dbReference type="EMBL" id="JARBHB010000004">
    <property type="protein sequence ID" value="KAJ8885012.1"/>
    <property type="molecule type" value="Genomic_DNA"/>
</dbReference>
<evidence type="ECO:0000313" key="2">
    <source>
        <dbReference type="Proteomes" id="UP001159363"/>
    </source>
</evidence>